<dbReference type="InterPro" id="IPR051259">
    <property type="entry name" value="rRNA_Methyltransferase"/>
</dbReference>
<evidence type="ECO:0000259" key="4">
    <source>
        <dbReference type="Pfam" id="PF22655"/>
    </source>
</evidence>
<dbReference type="Gene3D" id="3.30.1330.30">
    <property type="match status" value="1"/>
</dbReference>
<dbReference type="SUPFAM" id="SSF75217">
    <property type="entry name" value="alpha/beta knot"/>
    <property type="match status" value="1"/>
</dbReference>
<organism evidence="5 6">
    <name type="scientific">Allobranchiibius huperziae</name>
    <dbReference type="NCBI Taxonomy" id="1874116"/>
    <lineage>
        <taxon>Bacteria</taxon>
        <taxon>Bacillati</taxon>
        <taxon>Actinomycetota</taxon>
        <taxon>Actinomycetes</taxon>
        <taxon>Micrococcales</taxon>
        <taxon>Dermacoccaceae</taxon>
        <taxon>Allobranchiibius</taxon>
    </lineage>
</organism>
<dbReference type="EMBL" id="JACCFW010000001">
    <property type="protein sequence ID" value="NYJ73049.1"/>
    <property type="molecule type" value="Genomic_DNA"/>
</dbReference>
<dbReference type="GO" id="GO:0006396">
    <property type="term" value="P:RNA processing"/>
    <property type="evidence" value="ECO:0007669"/>
    <property type="project" value="InterPro"/>
</dbReference>
<keyword evidence="2 5" id="KW-0808">Transferase</keyword>
<dbReference type="AlphaFoldDB" id="A0A853DAN6"/>
<dbReference type="Pfam" id="PF22655">
    <property type="entry name" value="SpoU_sub_bind_like"/>
    <property type="match status" value="1"/>
</dbReference>
<accession>A0A853DAN6</accession>
<reference evidence="5 6" key="1">
    <citation type="submission" date="2020-07" db="EMBL/GenBank/DDBJ databases">
        <title>Sequencing the genomes of 1000 actinobacteria strains.</title>
        <authorList>
            <person name="Klenk H.-P."/>
        </authorList>
    </citation>
    <scope>NUCLEOTIDE SEQUENCE [LARGE SCALE GENOMIC DNA]</scope>
    <source>
        <strain evidence="5 6">DSM 29531</strain>
    </source>
</reference>
<dbReference type="GO" id="GO:0032259">
    <property type="term" value="P:methylation"/>
    <property type="evidence" value="ECO:0007669"/>
    <property type="project" value="UniProtKB-KW"/>
</dbReference>
<dbReference type="PANTHER" id="PTHR43191">
    <property type="entry name" value="RRNA METHYLTRANSFERASE 3"/>
    <property type="match status" value="1"/>
</dbReference>
<dbReference type="Pfam" id="PF00588">
    <property type="entry name" value="SpoU_methylase"/>
    <property type="match status" value="1"/>
</dbReference>
<dbReference type="InterPro" id="IPR001537">
    <property type="entry name" value="SpoU_MeTrfase"/>
</dbReference>
<evidence type="ECO:0000259" key="3">
    <source>
        <dbReference type="Pfam" id="PF00588"/>
    </source>
</evidence>
<name>A0A853DAN6_9MICO</name>
<keyword evidence="1 5" id="KW-0489">Methyltransferase</keyword>
<dbReference type="GO" id="GO:0003723">
    <property type="term" value="F:RNA binding"/>
    <property type="evidence" value="ECO:0007669"/>
    <property type="project" value="InterPro"/>
</dbReference>
<evidence type="ECO:0000256" key="2">
    <source>
        <dbReference type="ARBA" id="ARBA00022679"/>
    </source>
</evidence>
<sequence>MRADPALRPVRVGSRNATFQHWETLLRNRTKRHRAGAFVVQGVRPITLAVRAGWHVTDVLRPTGGQPSRWAQDTWGRPGARRYELEPELFAELSGKDEGQAELLAVVAMPPDDLTRADPSAYAPTVVFDRPSTPGNVGTLLRSIDAFGGSGLVVTGHAADPYDPKSVRASTGSLFTVPTVRADGPQPVLDRIRALRSAGSSVQLLGTDEGGDLGVRGVDFAVPTVLVVGNETRGLARVWREACDAIVSIPMVGEASSLNAATAGSVLLHESLQQRLAARR</sequence>
<dbReference type="Gene3D" id="3.40.1280.10">
    <property type="match status" value="1"/>
</dbReference>
<dbReference type="InterPro" id="IPR029026">
    <property type="entry name" value="tRNA_m1G_MTases_N"/>
</dbReference>
<dbReference type="SUPFAM" id="SSF55315">
    <property type="entry name" value="L30e-like"/>
    <property type="match status" value="1"/>
</dbReference>
<feature type="domain" description="SpoU L30e-like N-terminal" evidence="4">
    <location>
        <begin position="16"/>
        <end position="105"/>
    </location>
</feature>
<dbReference type="PANTHER" id="PTHR43191:SF2">
    <property type="entry name" value="RRNA METHYLTRANSFERASE 3, MITOCHONDRIAL"/>
    <property type="match status" value="1"/>
</dbReference>
<dbReference type="GO" id="GO:0008173">
    <property type="term" value="F:RNA methyltransferase activity"/>
    <property type="evidence" value="ECO:0007669"/>
    <property type="project" value="InterPro"/>
</dbReference>
<feature type="domain" description="tRNA/rRNA methyltransferase SpoU type" evidence="3">
    <location>
        <begin position="125"/>
        <end position="269"/>
    </location>
</feature>
<proteinExistence type="predicted"/>
<evidence type="ECO:0000313" key="5">
    <source>
        <dbReference type="EMBL" id="NYJ73049.1"/>
    </source>
</evidence>
<evidence type="ECO:0000256" key="1">
    <source>
        <dbReference type="ARBA" id="ARBA00022603"/>
    </source>
</evidence>
<gene>
    <name evidence="5" type="ORF">HNR15_000012</name>
</gene>
<dbReference type="RefSeq" id="WP_179478036.1">
    <property type="nucleotide sequence ID" value="NZ_JACCFW010000001.1"/>
</dbReference>
<dbReference type="InterPro" id="IPR054578">
    <property type="entry name" value="SpoU_sub_bind-like_N"/>
</dbReference>
<evidence type="ECO:0000313" key="6">
    <source>
        <dbReference type="Proteomes" id="UP000571817"/>
    </source>
</evidence>
<dbReference type="InterPro" id="IPR029064">
    <property type="entry name" value="Ribosomal_eL30-like_sf"/>
</dbReference>
<protein>
    <submittedName>
        <fullName evidence="5">TrmH family RNA methyltransferase</fullName>
    </submittedName>
</protein>
<dbReference type="Proteomes" id="UP000571817">
    <property type="component" value="Unassembled WGS sequence"/>
</dbReference>
<comment type="caution">
    <text evidence="5">The sequence shown here is derived from an EMBL/GenBank/DDBJ whole genome shotgun (WGS) entry which is preliminary data.</text>
</comment>
<dbReference type="InterPro" id="IPR029028">
    <property type="entry name" value="Alpha/beta_knot_MTases"/>
</dbReference>
<keyword evidence="6" id="KW-1185">Reference proteome</keyword>